<comment type="caution">
    <text evidence="4">The sequence shown here is derived from an EMBL/GenBank/DDBJ whole genome shotgun (WGS) entry which is preliminary data.</text>
</comment>
<evidence type="ECO:0000259" key="2">
    <source>
        <dbReference type="Pfam" id="PF13681"/>
    </source>
</evidence>
<feature type="compositionally biased region" description="Polar residues" evidence="1">
    <location>
        <begin position="135"/>
        <end position="145"/>
    </location>
</feature>
<dbReference type="EMBL" id="QGHC01000001">
    <property type="protein sequence ID" value="PWK92848.1"/>
    <property type="molecule type" value="Genomic_DNA"/>
</dbReference>
<proteinExistence type="predicted"/>
<dbReference type="InterPro" id="IPR025746">
    <property type="entry name" value="PilX_N_dom"/>
</dbReference>
<evidence type="ECO:0000313" key="4">
    <source>
        <dbReference type="EMBL" id="PWK92848.1"/>
    </source>
</evidence>
<keyword evidence="5" id="KW-1185">Reference proteome</keyword>
<dbReference type="Pfam" id="PF13681">
    <property type="entry name" value="PilX"/>
    <property type="match status" value="1"/>
</dbReference>
<feature type="region of interest" description="Disordered" evidence="1">
    <location>
        <begin position="166"/>
        <end position="188"/>
    </location>
</feature>
<organism evidence="4 5">
    <name type="scientific">Fulvimonas soli</name>
    <dbReference type="NCBI Taxonomy" id="155197"/>
    <lineage>
        <taxon>Bacteria</taxon>
        <taxon>Pseudomonadati</taxon>
        <taxon>Pseudomonadota</taxon>
        <taxon>Gammaproteobacteria</taxon>
        <taxon>Lysobacterales</taxon>
        <taxon>Rhodanobacteraceae</taxon>
        <taxon>Fulvimonas</taxon>
    </lineage>
</organism>
<evidence type="ECO:0000256" key="1">
    <source>
        <dbReference type="SAM" id="MobiDB-lite"/>
    </source>
</evidence>
<gene>
    <name evidence="4" type="ORF">C7456_101185</name>
</gene>
<evidence type="ECO:0000259" key="3">
    <source>
        <dbReference type="Pfam" id="PF14341"/>
    </source>
</evidence>
<dbReference type="Proteomes" id="UP000245812">
    <property type="component" value="Unassembled WGS sequence"/>
</dbReference>
<dbReference type="InterPro" id="IPR025205">
    <property type="entry name" value="PilX/PilW_C"/>
</dbReference>
<sequence length="219" mass="23165">MIQPRHFHGMRRAQRGVVLMVALIFLVLLTILAISAAGRSLLQERMVGGLHNAQLAEMSAETALRGAEWKLWTSTSKLTSTPLLCGTGVLAGSCYRYDPSNTAIYGATGTVTKFRTSPTWVATGAQTYKGPGNSRDYTSPDSSRLTSKLARNPVYLIEDMGVELPPGVSSGLHESGATGSGSGGAGSTSRHIYRITARATGGTDNTVRVLESTFAAKSN</sequence>
<accession>A0A316IQP1</accession>
<feature type="domain" description="Type 4 fimbrial biogenesis protein PilX N-terminal" evidence="3">
    <location>
        <begin position="15"/>
        <end position="65"/>
    </location>
</feature>
<feature type="domain" description="PilX/PilW C-terminal" evidence="2">
    <location>
        <begin position="120"/>
        <end position="215"/>
    </location>
</feature>
<feature type="region of interest" description="Disordered" evidence="1">
    <location>
        <begin position="125"/>
        <end position="145"/>
    </location>
</feature>
<dbReference type="RefSeq" id="WP_170120141.1">
    <property type="nucleotide sequence ID" value="NZ_MSZV01000046.1"/>
</dbReference>
<dbReference type="AlphaFoldDB" id="A0A316IQP1"/>
<dbReference type="Pfam" id="PF14341">
    <property type="entry name" value="PilX_N"/>
    <property type="match status" value="1"/>
</dbReference>
<name>A0A316IQP1_9GAMM</name>
<protein>
    <submittedName>
        <fullName evidence="4">Type IV pilus assembly protein PilX</fullName>
    </submittedName>
</protein>
<reference evidence="4 5" key="1">
    <citation type="submission" date="2018-05" db="EMBL/GenBank/DDBJ databases">
        <title>Genomic Encyclopedia of Type Strains, Phase IV (KMG-IV): sequencing the most valuable type-strain genomes for metagenomic binning, comparative biology and taxonomic classification.</title>
        <authorList>
            <person name="Goeker M."/>
        </authorList>
    </citation>
    <scope>NUCLEOTIDE SEQUENCE [LARGE SCALE GENOMIC DNA]</scope>
    <source>
        <strain evidence="4 5">DSM 14263</strain>
    </source>
</reference>
<evidence type="ECO:0000313" key="5">
    <source>
        <dbReference type="Proteomes" id="UP000245812"/>
    </source>
</evidence>